<name>A0ABR1FZD2_AURAN</name>
<comment type="caution">
    <text evidence="8">The sequence shown here is derived from an EMBL/GenBank/DDBJ whole genome shotgun (WGS) entry which is preliminary data.</text>
</comment>
<feature type="compositionally biased region" description="Basic and acidic residues" evidence="5">
    <location>
        <begin position="513"/>
        <end position="522"/>
    </location>
</feature>
<evidence type="ECO:0000256" key="3">
    <source>
        <dbReference type="ARBA" id="ARBA00022840"/>
    </source>
</evidence>
<keyword evidence="1 4" id="KW-0547">Nucleotide-binding</keyword>
<dbReference type="SUPFAM" id="SSF52540">
    <property type="entry name" value="P-loop containing nucleoside triphosphate hydrolases"/>
    <property type="match status" value="1"/>
</dbReference>
<proteinExistence type="inferred from homology"/>
<protein>
    <recommendedName>
        <fullName evidence="4">ATP-dependent RNA helicase</fullName>
        <ecNumber evidence="4">3.6.4.13</ecNumber>
    </recommendedName>
</protein>
<dbReference type="InterPro" id="IPR027417">
    <property type="entry name" value="P-loop_NTPase"/>
</dbReference>
<keyword evidence="4 8" id="KW-0347">Helicase</keyword>
<gene>
    <name evidence="8" type="ORF">SO694_0028104</name>
</gene>
<feature type="compositionally biased region" description="Basic and acidic residues" evidence="5">
    <location>
        <begin position="378"/>
        <end position="404"/>
    </location>
</feature>
<dbReference type="InterPro" id="IPR011545">
    <property type="entry name" value="DEAD/DEAH_box_helicase_dom"/>
</dbReference>
<sequence length="542" mass="55639">MLLMLLLALRSAASLVAPRPSSLLRAQARSAASLGDYFALPAEASAALAARGIEVAAPAQEAFWSSSHDGPGAAKGESACLHAPTGSGKTLAMLLPAVARVLWGGRAKGRVLVLAPSRELVAQHADVLGALAGEGAVASVTTSGVGAPGGLAAAAAAIVDSRCVAATPSELCAVLEHAPDLYGALNVEALVLDELDLLMPARKFGGKRASRWQDRGRHPAEALAQLVAKRGVETLQVVAGSATLDRASRKKLDAVLRASPLVRPPLRTVSLAPAGAVALTVKTSLPLGPKNVRTTLTSERLRHCAVSLPSKAGDAAALDAVVDALGALKPARALLFVCSSSGLKVRAVADALGARAAGETVVLNDALFPSSQRNRRRGYADADAAEKKAREARERAMDSGGRDALSRAGAEELRAALGAATPAAPVVLVADQAVTRGLHVDAVDAVVVLGKPANADTYVHLAGRADRDPLREAGGERPAVLTVAKRRDVAALRGWLSELGADLEDVDLAPPPDRPDDGMNAKERRKAKRAAEREAAEAAAQV</sequence>
<dbReference type="SMART" id="SM00487">
    <property type="entry name" value="DEXDc"/>
    <property type="match status" value="1"/>
</dbReference>
<keyword evidence="3 4" id="KW-0067">ATP-binding</keyword>
<evidence type="ECO:0000259" key="7">
    <source>
        <dbReference type="PROSITE" id="PS51192"/>
    </source>
</evidence>
<dbReference type="Proteomes" id="UP001363151">
    <property type="component" value="Unassembled WGS sequence"/>
</dbReference>
<evidence type="ECO:0000256" key="4">
    <source>
        <dbReference type="RuleBase" id="RU365068"/>
    </source>
</evidence>
<feature type="chain" id="PRO_5045083997" description="ATP-dependent RNA helicase" evidence="6">
    <location>
        <begin position="19"/>
        <end position="542"/>
    </location>
</feature>
<dbReference type="PROSITE" id="PS51192">
    <property type="entry name" value="HELICASE_ATP_BIND_1"/>
    <property type="match status" value="1"/>
</dbReference>
<dbReference type="GO" id="GO:0004386">
    <property type="term" value="F:helicase activity"/>
    <property type="evidence" value="ECO:0007669"/>
    <property type="project" value="UniProtKB-KW"/>
</dbReference>
<feature type="signal peptide" evidence="6">
    <location>
        <begin position="1"/>
        <end position="18"/>
    </location>
</feature>
<comment type="catalytic activity">
    <reaction evidence="4">
        <text>ATP + H2O = ADP + phosphate + H(+)</text>
        <dbReference type="Rhea" id="RHEA:13065"/>
        <dbReference type="ChEBI" id="CHEBI:15377"/>
        <dbReference type="ChEBI" id="CHEBI:15378"/>
        <dbReference type="ChEBI" id="CHEBI:30616"/>
        <dbReference type="ChEBI" id="CHEBI:43474"/>
        <dbReference type="ChEBI" id="CHEBI:456216"/>
        <dbReference type="EC" id="3.6.4.13"/>
    </reaction>
</comment>
<keyword evidence="6" id="KW-0732">Signal</keyword>
<comment type="domain">
    <text evidence="4">The Q motif is unique to and characteristic of the DEAD box family of RNA helicases and controls ATP binding and hydrolysis.</text>
</comment>
<evidence type="ECO:0000256" key="1">
    <source>
        <dbReference type="ARBA" id="ARBA00022741"/>
    </source>
</evidence>
<evidence type="ECO:0000313" key="8">
    <source>
        <dbReference type="EMBL" id="KAK7241635.1"/>
    </source>
</evidence>
<keyword evidence="4" id="KW-0694">RNA-binding</keyword>
<evidence type="ECO:0000256" key="5">
    <source>
        <dbReference type="SAM" id="MobiDB-lite"/>
    </source>
</evidence>
<dbReference type="PANTHER" id="PTHR24031">
    <property type="entry name" value="RNA HELICASE"/>
    <property type="match status" value="1"/>
</dbReference>
<reference evidence="8 9" key="1">
    <citation type="submission" date="2024-03" db="EMBL/GenBank/DDBJ databases">
        <title>Aureococcus anophagefferens CCMP1851 and Kratosvirus quantuckense: Draft genome of a second virus-susceptible host strain in the model system.</title>
        <authorList>
            <person name="Chase E."/>
            <person name="Truchon A.R."/>
            <person name="Schepens W."/>
            <person name="Wilhelm S.W."/>
        </authorList>
    </citation>
    <scope>NUCLEOTIDE SEQUENCE [LARGE SCALE GENOMIC DNA]</scope>
    <source>
        <strain evidence="8 9">CCMP1851</strain>
    </source>
</reference>
<comment type="function">
    <text evidence="4">RNA helicase.</text>
</comment>
<dbReference type="InterPro" id="IPR014001">
    <property type="entry name" value="Helicase_ATP-bd"/>
</dbReference>
<evidence type="ECO:0000256" key="2">
    <source>
        <dbReference type="ARBA" id="ARBA00022801"/>
    </source>
</evidence>
<dbReference type="EC" id="3.6.4.13" evidence="4"/>
<keyword evidence="9" id="KW-1185">Reference proteome</keyword>
<dbReference type="EMBL" id="JBBJCI010000167">
    <property type="protein sequence ID" value="KAK7241635.1"/>
    <property type="molecule type" value="Genomic_DNA"/>
</dbReference>
<feature type="region of interest" description="Disordered" evidence="5">
    <location>
        <begin position="503"/>
        <end position="542"/>
    </location>
</feature>
<organism evidence="8 9">
    <name type="scientific">Aureococcus anophagefferens</name>
    <name type="common">Harmful bloom alga</name>
    <dbReference type="NCBI Taxonomy" id="44056"/>
    <lineage>
        <taxon>Eukaryota</taxon>
        <taxon>Sar</taxon>
        <taxon>Stramenopiles</taxon>
        <taxon>Ochrophyta</taxon>
        <taxon>Pelagophyceae</taxon>
        <taxon>Pelagomonadales</taxon>
        <taxon>Pelagomonadaceae</taxon>
        <taxon>Aureococcus</taxon>
    </lineage>
</organism>
<dbReference type="Pfam" id="PF00270">
    <property type="entry name" value="DEAD"/>
    <property type="match status" value="1"/>
</dbReference>
<dbReference type="Gene3D" id="3.40.50.300">
    <property type="entry name" value="P-loop containing nucleotide triphosphate hydrolases"/>
    <property type="match status" value="2"/>
</dbReference>
<feature type="domain" description="Helicase ATP-binding" evidence="7">
    <location>
        <begin position="70"/>
        <end position="262"/>
    </location>
</feature>
<feature type="region of interest" description="Disordered" evidence="5">
    <location>
        <begin position="374"/>
        <end position="404"/>
    </location>
</feature>
<keyword evidence="2 4" id="KW-0378">Hydrolase</keyword>
<comment type="similarity">
    <text evidence="4">Belongs to the DEAD box helicase family.</text>
</comment>
<evidence type="ECO:0000256" key="6">
    <source>
        <dbReference type="SAM" id="SignalP"/>
    </source>
</evidence>
<evidence type="ECO:0000313" key="9">
    <source>
        <dbReference type="Proteomes" id="UP001363151"/>
    </source>
</evidence>
<accession>A0ABR1FZD2</accession>